<dbReference type="AlphaFoldDB" id="A0A241XR81"/>
<reference evidence="1 2" key="1">
    <citation type="submission" date="2017-05" db="EMBL/GenBank/DDBJ databases">
        <authorList>
            <person name="Song R."/>
            <person name="Chenine A.L."/>
            <person name="Ruprecht R.M."/>
        </authorList>
    </citation>
    <scope>NUCLEOTIDE SEQUENCE [LARGE SCALE GENOMIC DNA]</scope>
    <source>
        <strain evidence="1 2">S567_C10_BS</strain>
    </source>
</reference>
<name>A0A241XR81_PSEAI</name>
<sequence>MGTINQIDASKPLAFYPTVQGKIDDPVMVDLAKRLNNANLLKCEYPIEGIEFAVSEGEVVQRVLDWLKGHSRWKEAIEHTLQCLAEDKDGRPFLTAFMGIDEFTELAVDLAGSGILPGIQEAVAHWREMGATSCNFEGYRLQPSSSDCRSS</sequence>
<evidence type="ECO:0000313" key="2">
    <source>
        <dbReference type="Proteomes" id="UP000194857"/>
    </source>
</evidence>
<organism evidence="1 2">
    <name type="scientific">Pseudomonas aeruginosa</name>
    <dbReference type="NCBI Taxonomy" id="287"/>
    <lineage>
        <taxon>Bacteria</taxon>
        <taxon>Pseudomonadati</taxon>
        <taxon>Pseudomonadota</taxon>
        <taxon>Gammaproteobacteria</taxon>
        <taxon>Pseudomonadales</taxon>
        <taxon>Pseudomonadaceae</taxon>
        <taxon>Pseudomonas</taxon>
    </lineage>
</organism>
<protein>
    <submittedName>
        <fullName evidence="1">Uncharacterized protein</fullName>
    </submittedName>
</protein>
<evidence type="ECO:0000313" key="1">
    <source>
        <dbReference type="EMBL" id="OTI63011.1"/>
    </source>
</evidence>
<proteinExistence type="predicted"/>
<dbReference type="RefSeq" id="WP_065085881.1">
    <property type="nucleotide sequence ID" value="NZ_NFFZ01000004.1"/>
</dbReference>
<gene>
    <name evidence="1" type="ORF">CAZ10_09195</name>
</gene>
<comment type="caution">
    <text evidence="1">The sequence shown here is derived from an EMBL/GenBank/DDBJ whole genome shotgun (WGS) entry which is preliminary data.</text>
</comment>
<dbReference type="EMBL" id="NFFZ01000004">
    <property type="protein sequence ID" value="OTI63011.1"/>
    <property type="molecule type" value="Genomic_DNA"/>
</dbReference>
<accession>A0A241XR81</accession>
<dbReference type="Proteomes" id="UP000194857">
    <property type="component" value="Unassembled WGS sequence"/>
</dbReference>